<evidence type="ECO:0000313" key="5">
    <source>
        <dbReference type="Proteomes" id="UP000008068"/>
    </source>
</evidence>
<evidence type="ECO:0000256" key="2">
    <source>
        <dbReference type="SAM" id="SignalP"/>
    </source>
</evidence>
<sequence>MSTSSTTILFLLFATLVSTSSDQLWLTTVITEFKVRDQCADFWSQSQACPTPLLRISTDINTPTQFASRAWPLSDIINSTRPSFVSQWHGAIETVRVTAQIEGSNPLNPFGLVAKCDEGLHPKVIFNQSSANIMERLSTRVILINSQCFNAKVLLKVDNECPYCPPPTTTTPLTTIAPESFIYTHKVSISLCVLLVVIFIISIVLFIYTLMKVMEGRRNGFKQFPSASLESGISTIAPLANSTMIVEEKKKDEVVDFFSLMPPVLNYEEMDFDVTVDVKAMPPLGNVAYDYFSQESNLNVSVSAPVFV</sequence>
<dbReference type="PANTHER" id="PTHR38626:SF4">
    <property type="entry name" value="SKN-1 DEPENDENT ZYGOTIC TRANSCRIPT"/>
    <property type="match status" value="1"/>
</dbReference>
<reference evidence="5" key="1">
    <citation type="submission" date="2011-07" db="EMBL/GenBank/DDBJ databases">
        <authorList>
            <consortium name="Caenorhabditis brenneri Sequencing and Analysis Consortium"/>
            <person name="Wilson R.K."/>
        </authorList>
    </citation>
    <scope>NUCLEOTIDE SEQUENCE [LARGE SCALE GENOMIC DNA]</scope>
    <source>
        <strain evidence="5">PB2801</strain>
    </source>
</reference>
<keyword evidence="1" id="KW-1133">Transmembrane helix</keyword>
<protein>
    <submittedName>
        <fullName evidence="4">CBN-SDZ-21 protein</fullName>
    </submittedName>
</protein>
<evidence type="ECO:0000256" key="1">
    <source>
        <dbReference type="SAM" id="Phobius"/>
    </source>
</evidence>
<dbReference type="OMA" id="VDTECPY"/>
<dbReference type="InterPro" id="IPR040426">
    <property type="entry name" value="C05B5.4-like"/>
</dbReference>
<name>G0MPH8_CAEBE</name>
<dbReference type="AlphaFoldDB" id="G0MPH8"/>
<dbReference type="Pfam" id="PF25330">
    <property type="entry name" value="C2_nem"/>
    <property type="match status" value="1"/>
</dbReference>
<feature type="domain" description="C2" evidence="3">
    <location>
        <begin position="23"/>
        <end position="161"/>
    </location>
</feature>
<keyword evidence="2" id="KW-0732">Signal</keyword>
<feature type="chain" id="PRO_5003403371" evidence="2">
    <location>
        <begin position="22"/>
        <end position="308"/>
    </location>
</feature>
<dbReference type="Proteomes" id="UP000008068">
    <property type="component" value="Unassembled WGS sequence"/>
</dbReference>
<feature type="signal peptide" evidence="2">
    <location>
        <begin position="1"/>
        <end position="21"/>
    </location>
</feature>
<gene>
    <name evidence="4" type="primary">Cbn-sdz-21</name>
    <name evidence="4" type="ORF">CAEBREN_22465</name>
</gene>
<accession>G0MPH8</accession>
<keyword evidence="5" id="KW-1185">Reference proteome</keyword>
<evidence type="ECO:0000313" key="4">
    <source>
        <dbReference type="EMBL" id="EGT39813.1"/>
    </source>
</evidence>
<dbReference type="HOGENOM" id="CLU_078602_0_0_1"/>
<dbReference type="InParanoid" id="G0MPH8"/>
<dbReference type="eggNOG" id="ENOG502T59C">
    <property type="taxonomic scope" value="Eukaryota"/>
</dbReference>
<keyword evidence="1" id="KW-0812">Transmembrane</keyword>
<organism evidence="5">
    <name type="scientific">Caenorhabditis brenneri</name>
    <name type="common">Nematode worm</name>
    <dbReference type="NCBI Taxonomy" id="135651"/>
    <lineage>
        <taxon>Eukaryota</taxon>
        <taxon>Metazoa</taxon>
        <taxon>Ecdysozoa</taxon>
        <taxon>Nematoda</taxon>
        <taxon>Chromadorea</taxon>
        <taxon>Rhabditida</taxon>
        <taxon>Rhabditina</taxon>
        <taxon>Rhabditomorpha</taxon>
        <taxon>Rhabditoidea</taxon>
        <taxon>Rhabditidae</taxon>
        <taxon>Peloderinae</taxon>
        <taxon>Caenorhabditis</taxon>
    </lineage>
</organism>
<evidence type="ECO:0000259" key="3">
    <source>
        <dbReference type="Pfam" id="PF25330"/>
    </source>
</evidence>
<keyword evidence="1" id="KW-0472">Membrane</keyword>
<dbReference type="FunCoup" id="G0MPH8">
    <property type="interactions" value="1899"/>
</dbReference>
<dbReference type="InterPro" id="IPR057569">
    <property type="entry name" value="C2_nem"/>
</dbReference>
<dbReference type="OrthoDB" id="5801558at2759"/>
<dbReference type="EMBL" id="GL379805">
    <property type="protein sequence ID" value="EGT39813.1"/>
    <property type="molecule type" value="Genomic_DNA"/>
</dbReference>
<dbReference type="PANTHER" id="PTHR38626">
    <property type="entry name" value="SKN-1 DEPENDENT ZYGOTIC TRANSCRIPT-RELATED"/>
    <property type="match status" value="1"/>
</dbReference>
<proteinExistence type="predicted"/>
<feature type="transmembrane region" description="Helical" evidence="1">
    <location>
        <begin position="187"/>
        <end position="208"/>
    </location>
</feature>